<proteinExistence type="predicted"/>
<accession>A0A2H3CJH2</accession>
<evidence type="ECO:0000313" key="1">
    <source>
        <dbReference type="EMBL" id="PBK82030.1"/>
    </source>
</evidence>
<organism evidence="1 2">
    <name type="scientific">Armillaria gallica</name>
    <name type="common">Bulbous honey fungus</name>
    <name type="synonym">Armillaria bulbosa</name>
    <dbReference type="NCBI Taxonomy" id="47427"/>
    <lineage>
        <taxon>Eukaryota</taxon>
        <taxon>Fungi</taxon>
        <taxon>Dikarya</taxon>
        <taxon>Basidiomycota</taxon>
        <taxon>Agaricomycotina</taxon>
        <taxon>Agaricomycetes</taxon>
        <taxon>Agaricomycetidae</taxon>
        <taxon>Agaricales</taxon>
        <taxon>Marasmiineae</taxon>
        <taxon>Physalacriaceae</taxon>
        <taxon>Armillaria</taxon>
    </lineage>
</organism>
<sequence length="312" mass="35436">MAADYVSSDFGWLRSPDGSRSARVLFKAGKTRDGYFTNTEIIDQASNAMDILDEYFPWFQHVFGYNNATNHKKRHRNALSALKMTVNPSPVGKLNFLCTVKGPDDTELKVQMDNGRFADGTLQSLYFPESHPTLLGCFKGMRQILCERFEHGDNVPNPDRASPKINGQCKDFKCKEGQTDCCLRHILYNQQDFAAQKSALGEVCEAQGYTVLFFPKFHCKLNSLEQSWGFAKCIYHEFPSSSKEADLERNVITALEAVPLVSQFFTCTLRFIDAYRKGLNGHQAAWASKMYQGHRVLPESILEEFDKAHKKK</sequence>
<dbReference type="STRING" id="47427.A0A2H3CJH2"/>
<dbReference type="OrthoDB" id="10039611at2759"/>
<dbReference type="PANTHER" id="PTHR35871">
    <property type="entry name" value="EXPRESSED PROTEIN"/>
    <property type="match status" value="1"/>
</dbReference>
<keyword evidence="2" id="KW-1185">Reference proteome</keyword>
<evidence type="ECO:0000313" key="2">
    <source>
        <dbReference type="Proteomes" id="UP000217790"/>
    </source>
</evidence>
<dbReference type="EMBL" id="KZ293722">
    <property type="protein sequence ID" value="PBK82030.1"/>
    <property type="molecule type" value="Genomic_DNA"/>
</dbReference>
<dbReference type="InParanoid" id="A0A2H3CJH2"/>
<dbReference type="Proteomes" id="UP000217790">
    <property type="component" value="Unassembled WGS sequence"/>
</dbReference>
<gene>
    <name evidence="1" type="ORF">ARMGADRAFT_947274</name>
</gene>
<dbReference type="PANTHER" id="PTHR35871:SF1">
    <property type="entry name" value="CXC1-LIKE CYSTEINE CLUSTER ASSOCIATED WITH KDZ TRANSPOSASES DOMAIN-CONTAINING PROTEIN"/>
    <property type="match status" value="1"/>
</dbReference>
<protein>
    <submittedName>
        <fullName evidence="1">Uncharacterized protein</fullName>
    </submittedName>
</protein>
<name>A0A2H3CJH2_ARMGA</name>
<reference evidence="2" key="1">
    <citation type="journal article" date="2017" name="Nat. Ecol. Evol.">
        <title>Genome expansion and lineage-specific genetic innovations in the forest pathogenic fungi Armillaria.</title>
        <authorList>
            <person name="Sipos G."/>
            <person name="Prasanna A.N."/>
            <person name="Walter M.C."/>
            <person name="O'Connor E."/>
            <person name="Balint B."/>
            <person name="Krizsan K."/>
            <person name="Kiss B."/>
            <person name="Hess J."/>
            <person name="Varga T."/>
            <person name="Slot J."/>
            <person name="Riley R."/>
            <person name="Boka B."/>
            <person name="Rigling D."/>
            <person name="Barry K."/>
            <person name="Lee J."/>
            <person name="Mihaltcheva S."/>
            <person name="LaButti K."/>
            <person name="Lipzen A."/>
            <person name="Waldron R."/>
            <person name="Moloney N.M."/>
            <person name="Sperisen C."/>
            <person name="Kredics L."/>
            <person name="Vagvoelgyi C."/>
            <person name="Patrignani A."/>
            <person name="Fitzpatrick D."/>
            <person name="Nagy I."/>
            <person name="Doyle S."/>
            <person name="Anderson J.B."/>
            <person name="Grigoriev I.V."/>
            <person name="Gueldener U."/>
            <person name="Muensterkoetter M."/>
            <person name="Nagy L.G."/>
        </authorList>
    </citation>
    <scope>NUCLEOTIDE SEQUENCE [LARGE SCALE GENOMIC DNA]</scope>
    <source>
        <strain evidence="2">Ar21-2</strain>
    </source>
</reference>
<dbReference type="OMA" id="CTHILFK"/>
<dbReference type="AlphaFoldDB" id="A0A2H3CJH2"/>